<evidence type="ECO:0000256" key="1">
    <source>
        <dbReference type="ARBA" id="ARBA00023015"/>
    </source>
</evidence>
<evidence type="ECO:0000256" key="5">
    <source>
        <dbReference type="PROSITE-ProRule" id="PRU00201"/>
    </source>
</evidence>
<dbReference type="GO" id="GO:0005634">
    <property type="term" value="C:nucleus"/>
    <property type="evidence" value="ECO:0007669"/>
    <property type="project" value="UniProtKB-SubCell"/>
</dbReference>
<feature type="non-terminal residue" evidence="7">
    <location>
        <position position="1"/>
    </location>
</feature>
<dbReference type="EMBL" id="WIXE01021757">
    <property type="protein sequence ID" value="KAK5968087.1"/>
    <property type="molecule type" value="Genomic_DNA"/>
</dbReference>
<dbReference type="GO" id="GO:0000978">
    <property type="term" value="F:RNA polymerase II cis-regulatory region sequence-specific DNA binding"/>
    <property type="evidence" value="ECO:0007669"/>
    <property type="project" value="InterPro"/>
</dbReference>
<dbReference type="PANTHER" id="PTHR11267:SF170">
    <property type="entry name" value="T-BOX PROTEIN 33-RELATED"/>
    <property type="match status" value="1"/>
</dbReference>
<comment type="caution">
    <text evidence="7">The sequence shown here is derived from an EMBL/GenBank/DDBJ whole genome shotgun (WGS) entry which is preliminary data.</text>
</comment>
<evidence type="ECO:0000313" key="8">
    <source>
        <dbReference type="Proteomes" id="UP001331761"/>
    </source>
</evidence>
<gene>
    <name evidence="7" type="ORF">GCK32_022265</name>
</gene>
<feature type="domain" description="T-box" evidence="6">
    <location>
        <begin position="1"/>
        <end position="77"/>
    </location>
</feature>
<dbReference type="InterPro" id="IPR008967">
    <property type="entry name" value="p53-like_TF_DNA-bd_sf"/>
</dbReference>
<dbReference type="GO" id="GO:0000785">
    <property type="term" value="C:chromatin"/>
    <property type="evidence" value="ECO:0007669"/>
    <property type="project" value="TreeGrafter"/>
</dbReference>
<evidence type="ECO:0000256" key="3">
    <source>
        <dbReference type="ARBA" id="ARBA00023163"/>
    </source>
</evidence>
<dbReference type="GO" id="GO:0001708">
    <property type="term" value="P:cell fate specification"/>
    <property type="evidence" value="ECO:0007669"/>
    <property type="project" value="TreeGrafter"/>
</dbReference>
<comment type="caution">
    <text evidence="5">Lacks conserved residue(s) required for the propagation of feature annotation.</text>
</comment>
<dbReference type="InterPro" id="IPR001699">
    <property type="entry name" value="TF_T-box"/>
</dbReference>
<proteinExistence type="predicted"/>
<dbReference type="Pfam" id="PF00907">
    <property type="entry name" value="T-box"/>
    <property type="match status" value="1"/>
</dbReference>
<dbReference type="Gene3D" id="2.60.40.820">
    <property type="entry name" value="Transcription factor, T-box"/>
    <property type="match status" value="1"/>
</dbReference>
<keyword evidence="2 5" id="KW-0238">DNA-binding</keyword>
<name>A0AAN8IG62_TRICO</name>
<dbReference type="Proteomes" id="UP001331761">
    <property type="component" value="Unassembled WGS sequence"/>
</dbReference>
<dbReference type="PRINTS" id="PR00937">
    <property type="entry name" value="TBOX"/>
</dbReference>
<keyword evidence="1" id="KW-0805">Transcription regulation</keyword>
<keyword evidence="3" id="KW-0804">Transcription</keyword>
<evidence type="ECO:0000256" key="4">
    <source>
        <dbReference type="ARBA" id="ARBA00023242"/>
    </source>
</evidence>
<evidence type="ECO:0000313" key="7">
    <source>
        <dbReference type="EMBL" id="KAK5968087.1"/>
    </source>
</evidence>
<dbReference type="AlphaFoldDB" id="A0AAN8IG62"/>
<dbReference type="GO" id="GO:0045893">
    <property type="term" value="P:positive regulation of DNA-templated transcription"/>
    <property type="evidence" value="ECO:0007669"/>
    <property type="project" value="InterPro"/>
</dbReference>
<dbReference type="PANTHER" id="PTHR11267">
    <property type="entry name" value="T-BOX PROTEIN-RELATED"/>
    <property type="match status" value="1"/>
</dbReference>
<dbReference type="SUPFAM" id="SSF49417">
    <property type="entry name" value="p53-like transcription factors"/>
    <property type="match status" value="1"/>
</dbReference>
<comment type="subcellular location">
    <subcellularLocation>
        <location evidence="5">Nucleus</location>
    </subcellularLocation>
</comment>
<dbReference type="PROSITE" id="PS50252">
    <property type="entry name" value="TBOX_3"/>
    <property type="match status" value="1"/>
</dbReference>
<keyword evidence="8" id="KW-1185">Reference proteome</keyword>
<evidence type="ECO:0000256" key="2">
    <source>
        <dbReference type="ARBA" id="ARBA00023125"/>
    </source>
</evidence>
<keyword evidence="4 5" id="KW-0539">Nucleus</keyword>
<dbReference type="InterPro" id="IPR046360">
    <property type="entry name" value="T-box_DNA-bd"/>
</dbReference>
<sequence length="172" mass="19871">QVVLQSMHKYIPILYIYQMPNSSILWMDQNTPALDPAFLVAAIRFDYMAFIAVTAYQNNEVTQLKISHNPFAKGFREGSERDRKRTSTSPLFCEPSPKRISPMASEVKVKSETPLESPFLFPWATPPAIVNSPRSHEIRPMPWYNYYQPFYPAIPCYYPYMPSCYPATTPEC</sequence>
<dbReference type="InterPro" id="IPR036960">
    <property type="entry name" value="T-box_sf"/>
</dbReference>
<organism evidence="7 8">
    <name type="scientific">Trichostrongylus colubriformis</name>
    <name type="common">Black scour worm</name>
    <dbReference type="NCBI Taxonomy" id="6319"/>
    <lineage>
        <taxon>Eukaryota</taxon>
        <taxon>Metazoa</taxon>
        <taxon>Ecdysozoa</taxon>
        <taxon>Nematoda</taxon>
        <taxon>Chromadorea</taxon>
        <taxon>Rhabditida</taxon>
        <taxon>Rhabditina</taxon>
        <taxon>Rhabditomorpha</taxon>
        <taxon>Strongyloidea</taxon>
        <taxon>Trichostrongylidae</taxon>
        <taxon>Trichostrongylus</taxon>
    </lineage>
</organism>
<evidence type="ECO:0000259" key="6">
    <source>
        <dbReference type="PROSITE" id="PS50252"/>
    </source>
</evidence>
<dbReference type="GO" id="GO:0000981">
    <property type="term" value="F:DNA-binding transcription factor activity, RNA polymerase II-specific"/>
    <property type="evidence" value="ECO:0007669"/>
    <property type="project" value="TreeGrafter"/>
</dbReference>
<reference evidence="7 8" key="1">
    <citation type="submission" date="2019-10" db="EMBL/GenBank/DDBJ databases">
        <title>Assembly and Annotation for the nematode Trichostrongylus colubriformis.</title>
        <authorList>
            <person name="Martin J."/>
        </authorList>
    </citation>
    <scope>NUCLEOTIDE SEQUENCE [LARGE SCALE GENOMIC DNA]</scope>
    <source>
        <strain evidence="7">G859</strain>
        <tissue evidence="7">Whole worm</tissue>
    </source>
</reference>
<accession>A0AAN8IG62</accession>
<protein>
    <submittedName>
        <fullName evidence="7">T-box</fullName>
    </submittedName>
</protein>